<feature type="compositionally biased region" description="Basic residues" evidence="1">
    <location>
        <begin position="1"/>
        <end position="10"/>
    </location>
</feature>
<dbReference type="Proteomes" id="UP000190312">
    <property type="component" value="Unassembled WGS sequence"/>
</dbReference>
<feature type="compositionally biased region" description="Basic and acidic residues" evidence="1">
    <location>
        <begin position="11"/>
        <end position="21"/>
    </location>
</feature>
<comment type="caution">
    <text evidence="2">The sequence shown here is derived from an EMBL/GenBank/DDBJ whole genome shotgun (WGS) entry which is preliminary data.</text>
</comment>
<feature type="region of interest" description="Disordered" evidence="1">
    <location>
        <begin position="1"/>
        <end position="62"/>
    </location>
</feature>
<dbReference type="EMBL" id="MKZY01000003">
    <property type="protein sequence ID" value="OOO11087.1"/>
    <property type="molecule type" value="Genomic_DNA"/>
</dbReference>
<reference evidence="2 3" key="1">
    <citation type="submission" date="2016-10" db="EMBL/GenBank/DDBJ databases">
        <title>Genome sequencing of Aspergillus oryzae BCC7051.</title>
        <authorList>
            <person name="Thammarongtham C."/>
            <person name="Vorapreeda T."/>
            <person name="Nookaew I."/>
            <person name="Srisuk T."/>
            <person name="Land M."/>
            <person name="Jeennor S."/>
            <person name="Laoteng K."/>
        </authorList>
    </citation>
    <scope>NUCLEOTIDE SEQUENCE [LARGE SCALE GENOMIC DNA]</scope>
    <source>
        <strain evidence="2 3">BCC7051</strain>
    </source>
</reference>
<evidence type="ECO:0000256" key="1">
    <source>
        <dbReference type="SAM" id="MobiDB-lite"/>
    </source>
</evidence>
<dbReference type="VEuPathDB" id="FungiDB:AO090012000321"/>
<evidence type="ECO:0008006" key="4">
    <source>
        <dbReference type="Google" id="ProtNLM"/>
    </source>
</evidence>
<dbReference type="OrthoDB" id="2943660at2759"/>
<sequence>MSRRLGRPAKKRDNTQDDCLDRGISNHPRHQTNRRVRSPRKRKVKRDSGKRSGHDITNPQDDEEVILDEITFNDSIVDDMSTEDPRLPTPPFLDTDRLSLYDGSDTIDLSDNWLQEFISGQPADLTQDRNFLDALGLNSADSTLTAIPSSTNDFTGSAKTIDVASSELQDQLPLAAYYPPASGFSSYSEPTTESAQIMSEIASPYTGFVKRESLAWSQTIPSSMGNDSARLSGTGEQLNPSITTKGQRRAHEYDHSSEGPVPTTISARQYQCQCHDHIARDLMLLNISASRTWPTVTIDSILKCQQILQQLTDTILECAICCKTRVNLLMIVIVSIDSLITALETITSVDSGVWDGVLVEYHDSRLREYGQEILKGAANRRYKNANFHFKAQVEECPLLILTDVRNVDTVVEFETILDLVQRVYGQGQAMLSCKDCRKLPLQSSSFLTIPALTDHCLSLFEAVCSAYSITRKNCLFDANILAFEQPLPQFICIRSKVQLGETDLDEAETGMLVRTLLCRNSMRLLGLLETLQAILRTLSTDNTQVHRAGATTLRAYESSIQSTMHRFMAFLDQIKVEQLG</sequence>
<dbReference type="AlphaFoldDB" id="A0A1S9DPW5"/>
<gene>
    <name evidence="2" type="ORF">OAory_01075570</name>
</gene>
<feature type="compositionally biased region" description="Basic residues" evidence="1">
    <location>
        <begin position="27"/>
        <end position="45"/>
    </location>
</feature>
<protein>
    <recommendedName>
        <fullName evidence="4">AflR-like C6 transcription factor</fullName>
    </recommendedName>
</protein>
<proteinExistence type="predicted"/>
<evidence type="ECO:0000313" key="2">
    <source>
        <dbReference type="EMBL" id="OOO11087.1"/>
    </source>
</evidence>
<evidence type="ECO:0000313" key="3">
    <source>
        <dbReference type="Proteomes" id="UP000190312"/>
    </source>
</evidence>
<feature type="region of interest" description="Disordered" evidence="1">
    <location>
        <begin position="225"/>
        <end position="260"/>
    </location>
</feature>
<name>A0A1S9DPW5_ASPOZ</name>
<accession>A0A1S9DPW5</accession>
<dbReference type="VEuPathDB" id="FungiDB:AO090012000322"/>
<organism evidence="2 3">
    <name type="scientific">Aspergillus oryzae</name>
    <name type="common">Yellow koji mold</name>
    <dbReference type="NCBI Taxonomy" id="5062"/>
    <lineage>
        <taxon>Eukaryota</taxon>
        <taxon>Fungi</taxon>
        <taxon>Dikarya</taxon>
        <taxon>Ascomycota</taxon>
        <taxon>Pezizomycotina</taxon>
        <taxon>Eurotiomycetes</taxon>
        <taxon>Eurotiomycetidae</taxon>
        <taxon>Eurotiales</taxon>
        <taxon>Aspergillaceae</taxon>
        <taxon>Aspergillus</taxon>
        <taxon>Aspergillus subgen. Circumdati</taxon>
    </lineage>
</organism>
<feature type="compositionally biased region" description="Polar residues" evidence="1">
    <location>
        <begin position="225"/>
        <end position="245"/>
    </location>
</feature>